<proteinExistence type="predicted"/>
<feature type="transmembrane region" description="Helical" evidence="1">
    <location>
        <begin position="153"/>
        <end position="175"/>
    </location>
</feature>
<evidence type="ECO:0000256" key="1">
    <source>
        <dbReference type="SAM" id="Phobius"/>
    </source>
</evidence>
<accession>A0A1M6L433</accession>
<feature type="transmembrane region" description="Helical" evidence="1">
    <location>
        <begin position="70"/>
        <end position="93"/>
    </location>
</feature>
<sequence length="299" mass="31646">MEPWIIATLVAAAAQTARFALQRHLKRTGLSVAGATFSRFVFSAPLVALGVVTGAWLARVPLPVPPPNFWAFALPGGIAQILATACVIAMFSLRNFAVGIAFKKSEAVLTGVVGIVVLGETLSLGAWIAIGIGVLALLLLSQEHARGWSWRALLSRATALGLGSGLLFSFSAVLYRGATLQIPELPVLLRAGLTLACVTAWQTCVLGAWLAFRERGELTRVARHWRVAALVGVTSLVGSYGWFTAFALQSAALVKALGQVEVILSILVTTLVLGERMRAREGWAIAGLTASILLLIWVG</sequence>
<dbReference type="InterPro" id="IPR037185">
    <property type="entry name" value="EmrE-like"/>
</dbReference>
<evidence type="ECO:0008006" key="4">
    <source>
        <dbReference type="Google" id="ProtNLM"/>
    </source>
</evidence>
<organism evidence="2 3">
    <name type="scientific">Palleronia salina</name>
    <dbReference type="NCBI Taxonomy" id="313368"/>
    <lineage>
        <taxon>Bacteria</taxon>
        <taxon>Pseudomonadati</taxon>
        <taxon>Pseudomonadota</taxon>
        <taxon>Alphaproteobacteria</taxon>
        <taxon>Rhodobacterales</taxon>
        <taxon>Roseobacteraceae</taxon>
        <taxon>Palleronia</taxon>
    </lineage>
</organism>
<feature type="transmembrane region" description="Helical" evidence="1">
    <location>
        <begin position="224"/>
        <end position="244"/>
    </location>
</feature>
<protein>
    <recommendedName>
        <fullName evidence="4">EamA-like transporter family protein</fullName>
    </recommendedName>
</protein>
<evidence type="ECO:0000313" key="2">
    <source>
        <dbReference type="EMBL" id="SHJ65946.1"/>
    </source>
</evidence>
<keyword evidence="1" id="KW-1133">Transmembrane helix</keyword>
<dbReference type="AlphaFoldDB" id="A0A1M6L433"/>
<dbReference type="SUPFAM" id="SSF103481">
    <property type="entry name" value="Multidrug resistance efflux transporter EmrE"/>
    <property type="match status" value="2"/>
</dbReference>
<feature type="transmembrane region" description="Helical" evidence="1">
    <location>
        <begin position="187"/>
        <end position="212"/>
    </location>
</feature>
<feature type="transmembrane region" description="Helical" evidence="1">
    <location>
        <begin position="256"/>
        <end position="274"/>
    </location>
</feature>
<dbReference type="EMBL" id="FQZA01000014">
    <property type="protein sequence ID" value="SHJ65946.1"/>
    <property type="molecule type" value="Genomic_DNA"/>
</dbReference>
<dbReference type="RefSeq" id="WP_073129669.1">
    <property type="nucleotide sequence ID" value="NZ_FQZA01000014.1"/>
</dbReference>
<name>A0A1M6L433_9RHOB</name>
<keyword evidence="1" id="KW-0812">Transmembrane</keyword>
<feature type="transmembrane region" description="Helical" evidence="1">
    <location>
        <begin position="40"/>
        <end position="58"/>
    </location>
</feature>
<feature type="transmembrane region" description="Helical" evidence="1">
    <location>
        <begin position="281"/>
        <end position="298"/>
    </location>
</feature>
<keyword evidence="3" id="KW-1185">Reference proteome</keyword>
<feature type="transmembrane region" description="Helical" evidence="1">
    <location>
        <begin position="113"/>
        <end position="141"/>
    </location>
</feature>
<evidence type="ECO:0000313" key="3">
    <source>
        <dbReference type="Proteomes" id="UP000184040"/>
    </source>
</evidence>
<keyword evidence="1" id="KW-0472">Membrane</keyword>
<reference evidence="2 3" key="1">
    <citation type="submission" date="2016-11" db="EMBL/GenBank/DDBJ databases">
        <authorList>
            <person name="Jaros S."/>
            <person name="Januszkiewicz K."/>
            <person name="Wedrychowicz H."/>
        </authorList>
    </citation>
    <scope>NUCLEOTIDE SEQUENCE [LARGE SCALE GENOMIC DNA]</scope>
    <source>
        <strain evidence="2 3">DSM 26892</strain>
    </source>
</reference>
<dbReference type="STRING" id="313368.SAMN04488012_11425"/>
<gene>
    <name evidence="2" type="ORF">SAMN04488012_11425</name>
</gene>
<dbReference type="Proteomes" id="UP000184040">
    <property type="component" value="Unassembled WGS sequence"/>
</dbReference>